<reference evidence="2 3" key="1">
    <citation type="submission" date="2012-09" db="EMBL/GenBank/DDBJ databases">
        <authorList>
            <person name="Harkins D.M."/>
            <person name="Durkin A.S."/>
            <person name="Brinkac L.M."/>
            <person name="Selengut J.D."/>
            <person name="Sanka R."/>
            <person name="DePew J."/>
            <person name="Purushe J."/>
            <person name="Chanthongthip A."/>
            <person name="Lattana O."/>
            <person name="Phetsouvanh R."/>
            <person name="Newton P.N."/>
            <person name="Vinetz J.M."/>
            <person name="Sutton G.G."/>
            <person name="Nelson W.C."/>
            <person name="Fouts D.E."/>
        </authorList>
    </citation>
    <scope>NUCLEOTIDE SEQUENCE [LARGE SCALE GENOMIC DNA]</scope>
    <source>
        <strain evidence="2 3">UI 12621</strain>
    </source>
</reference>
<dbReference type="AlphaFoldDB" id="A0A0F6H5T4"/>
<keyword evidence="1" id="KW-1133">Transmembrane helix</keyword>
<dbReference type="EMBL" id="AHNQ02000046">
    <property type="protein sequence ID" value="EKO23583.1"/>
    <property type="molecule type" value="Genomic_DNA"/>
</dbReference>
<evidence type="ECO:0000313" key="2">
    <source>
        <dbReference type="EMBL" id="EKO23583.1"/>
    </source>
</evidence>
<protein>
    <submittedName>
        <fullName evidence="2">Uncharacterized protein</fullName>
    </submittedName>
</protein>
<organism evidence="2 3">
    <name type="scientific">Leptospira interrogans str. UI 12621</name>
    <dbReference type="NCBI Taxonomy" id="1049937"/>
    <lineage>
        <taxon>Bacteria</taxon>
        <taxon>Pseudomonadati</taxon>
        <taxon>Spirochaetota</taxon>
        <taxon>Spirochaetia</taxon>
        <taxon>Leptospirales</taxon>
        <taxon>Leptospiraceae</taxon>
        <taxon>Leptospira</taxon>
    </lineage>
</organism>
<keyword evidence="1" id="KW-0812">Transmembrane</keyword>
<feature type="transmembrane region" description="Helical" evidence="1">
    <location>
        <begin position="29"/>
        <end position="47"/>
    </location>
</feature>
<evidence type="ECO:0000313" key="3">
    <source>
        <dbReference type="Proteomes" id="UP000006324"/>
    </source>
</evidence>
<dbReference type="Proteomes" id="UP000006324">
    <property type="component" value="Unassembled WGS sequence"/>
</dbReference>
<proteinExistence type="predicted"/>
<sequence>MQNEKISVWYFSSGKETPKFFNSFYKNRTFIFSGFVNSVLLCQNFLFSKKFSLEF</sequence>
<accession>A0A0F6H5T4</accession>
<keyword evidence="1" id="KW-0472">Membrane</keyword>
<comment type="caution">
    <text evidence="2">The sequence shown here is derived from an EMBL/GenBank/DDBJ whole genome shotgun (WGS) entry which is preliminary data.</text>
</comment>
<name>A0A0F6H5T4_LEPIR</name>
<gene>
    <name evidence="2" type="ORF">LEP1GSC104_4431</name>
</gene>
<evidence type="ECO:0000256" key="1">
    <source>
        <dbReference type="SAM" id="Phobius"/>
    </source>
</evidence>